<organism evidence="1 2">
    <name type="scientific">Alicyclobacillus dauci</name>
    <dbReference type="NCBI Taxonomy" id="1475485"/>
    <lineage>
        <taxon>Bacteria</taxon>
        <taxon>Bacillati</taxon>
        <taxon>Bacillota</taxon>
        <taxon>Bacilli</taxon>
        <taxon>Bacillales</taxon>
        <taxon>Alicyclobacillaceae</taxon>
        <taxon>Alicyclobacillus</taxon>
    </lineage>
</organism>
<proteinExistence type="predicted"/>
<protein>
    <recommendedName>
        <fullName evidence="3">Phage-related protein</fullName>
    </recommendedName>
</protein>
<gene>
    <name evidence="1" type="ORF">NZD86_08935</name>
</gene>
<evidence type="ECO:0008006" key="3">
    <source>
        <dbReference type="Google" id="ProtNLM"/>
    </source>
</evidence>
<dbReference type="EMBL" id="CP104064">
    <property type="protein sequence ID" value="WAH38585.1"/>
    <property type="molecule type" value="Genomic_DNA"/>
</dbReference>
<dbReference type="RefSeq" id="WP_268046166.1">
    <property type="nucleotide sequence ID" value="NZ_CP104064.1"/>
</dbReference>
<sequence length="235" mass="25766">MIKEALQYLISLGNVETKTVGTQILSTQPMSVIKEPTFATTTVHSLSGLVEYLKSNFDGNQPLMVHVESPTSVSAYTGFNRDGVRNTLIEAKALLPEFRCDKWYDAEEFNIKLQSVFVTNEDRQNMLQVVGNIKDESVSTFGDDGVSQQVTAKTGVATVAAVPVPNPVLLAPYRTFVEVKQPESNFVFRMKSGPYCALFEADGGAWKIEAMDTVKDYLAKELSEKIAAGSIVLIA</sequence>
<evidence type="ECO:0000313" key="1">
    <source>
        <dbReference type="EMBL" id="WAH38585.1"/>
    </source>
</evidence>
<name>A0ABY6Z922_9BACL</name>
<accession>A0ABY6Z922</accession>
<dbReference type="Proteomes" id="UP001164803">
    <property type="component" value="Chromosome"/>
</dbReference>
<evidence type="ECO:0000313" key="2">
    <source>
        <dbReference type="Proteomes" id="UP001164803"/>
    </source>
</evidence>
<reference evidence="1" key="1">
    <citation type="submission" date="2022-08" db="EMBL/GenBank/DDBJ databases">
        <title>Alicyclobacillus dauci DSM2870, complete genome.</title>
        <authorList>
            <person name="Wang Q."/>
            <person name="Cai R."/>
            <person name="Wang Z."/>
        </authorList>
    </citation>
    <scope>NUCLEOTIDE SEQUENCE</scope>
    <source>
        <strain evidence="1">DSM 28700</strain>
    </source>
</reference>
<keyword evidence="2" id="KW-1185">Reference proteome</keyword>